<keyword evidence="2" id="KW-1185">Reference proteome</keyword>
<protein>
    <submittedName>
        <fullName evidence="1">Uncharacterized protein</fullName>
    </submittedName>
</protein>
<dbReference type="Proteomes" id="UP000236664">
    <property type="component" value="Unassembled WGS sequence"/>
</dbReference>
<evidence type="ECO:0000313" key="1">
    <source>
        <dbReference type="EMBL" id="PNP73918.1"/>
    </source>
</evidence>
<organism evidence="1 2">
    <name type="scientific">Gibberella nygamai</name>
    <name type="common">Bean root rot disease fungus</name>
    <name type="synonym">Fusarium nygamai</name>
    <dbReference type="NCBI Taxonomy" id="42673"/>
    <lineage>
        <taxon>Eukaryota</taxon>
        <taxon>Fungi</taxon>
        <taxon>Dikarya</taxon>
        <taxon>Ascomycota</taxon>
        <taxon>Pezizomycotina</taxon>
        <taxon>Sordariomycetes</taxon>
        <taxon>Hypocreomycetidae</taxon>
        <taxon>Hypocreales</taxon>
        <taxon>Nectriaceae</taxon>
        <taxon>Fusarium</taxon>
        <taxon>Fusarium fujikuroi species complex</taxon>
    </lineage>
</organism>
<reference evidence="1 2" key="1">
    <citation type="submission" date="2017-06" db="EMBL/GenBank/DDBJ databases">
        <title>Genome of Fusarium nygamai isolate CS10214.</title>
        <authorList>
            <person name="Gardiner D.M."/>
            <person name="Obanor F."/>
            <person name="Kazan K."/>
        </authorList>
    </citation>
    <scope>NUCLEOTIDE SEQUENCE [LARGE SCALE GENOMIC DNA]</scope>
    <source>
        <strain evidence="1 2">CS10214</strain>
    </source>
</reference>
<comment type="caution">
    <text evidence="1">The sequence shown here is derived from an EMBL/GenBank/DDBJ whole genome shotgun (WGS) entry which is preliminary data.</text>
</comment>
<gene>
    <name evidence="1" type="ORF">FNYG_12744</name>
</gene>
<dbReference type="OrthoDB" id="5101995at2759"/>
<name>A0A2K0VV69_GIBNY</name>
<proteinExistence type="predicted"/>
<dbReference type="AlphaFoldDB" id="A0A2K0VV69"/>
<sequence>MVLCSVESAVTETSTSAESLVTDTLTSTTVDLTATALTATSADTTTADATTTTSDAPPEITTFAIIAGSGPAANCNLKSDNLIGSVLYLGPGITLLAQHYNIDATTGQIKSVTVSLCATFQQQRHDQGLPLPMYQRQ</sequence>
<evidence type="ECO:0000313" key="2">
    <source>
        <dbReference type="Proteomes" id="UP000236664"/>
    </source>
</evidence>
<accession>A0A2K0VV69</accession>
<dbReference type="EMBL" id="MTQA01000229">
    <property type="protein sequence ID" value="PNP73918.1"/>
    <property type="molecule type" value="Genomic_DNA"/>
</dbReference>